<dbReference type="GO" id="GO:0043546">
    <property type="term" value="F:molybdopterin cofactor binding"/>
    <property type="evidence" value="ECO:0007669"/>
    <property type="project" value="InterPro"/>
</dbReference>
<dbReference type="CDD" id="cd02793">
    <property type="entry name" value="MopB_CT_DMSOR-BSOR-TMAOR"/>
    <property type="match status" value="1"/>
</dbReference>
<dbReference type="GO" id="GO:0016491">
    <property type="term" value="F:oxidoreductase activity"/>
    <property type="evidence" value="ECO:0007669"/>
    <property type="project" value="UniProtKB-KW"/>
</dbReference>
<dbReference type="InterPro" id="IPR041954">
    <property type="entry name" value="CT_DMSOR/BSOR/TMAOR"/>
</dbReference>
<accession>A0A2W7QVZ4</accession>
<dbReference type="PROSITE" id="PS00490">
    <property type="entry name" value="MOLYBDOPTERIN_PROK_2"/>
    <property type="match status" value="1"/>
</dbReference>
<dbReference type="GO" id="GO:0009061">
    <property type="term" value="P:anaerobic respiration"/>
    <property type="evidence" value="ECO:0007669"/>
    <property type="project" value="TreeGrafter"/>
</dbReference>
<proteinExistence type="inferred from homology"/>
<keyword evidence="5" id="KW-0560">Oxidoreductase</keyword>
<feature type="domain" description="Molybdopterin oxidoreductase" evidence="6">
    <location>
        <begin position="31"/>
        <end position="145"/>
    </location>
</feature>
<evidence type="ECO:0000256" key="3">
    <source>
        <dbReference type="ARBA" id="ARBA00022505"/>
    </source>
</evidence>
<organism evidence="8 9">
    <name type="scientific">Cereibacter changlensis</name>
    <dbReference type="NCBI Taxonomy" id="402884"/>
    <lineage>
        <taxon>Bacteria</taxon>
        <taxon>Pseudomonadati</taxon>
        <taxon>Pseudomonadota</taxon>
        <taxon>Alphaproteobacteria</taxon>
        <taxon>Rhodobacterales</taxon>
        <taxon>Paracoccaceae</taxon>
        <taxon>Cereibacter</taxon>
    </lineage>
</organism>
<dbReference type="SUPFAM" id="SSF50692">
    <property type="entry name" value="ADC-like"/>
    <property type="match status" value="1"/>
</dbReference>
<dbReference type="InterPro" id="IPR006656">
    <property type="entry name" value="Mopterin_OxRdtase"/>
</dbReference>
<dbReference type="InterPro" id="IPR006655">
    <property type="entry name" value="Mopterin_OxRdtase_prok_CS"/>
</dbReference>
<dbReference type="InterPro" id="IPR050612">
    <property type="entry name" value="Prok_Mopterin_Oxidored"/>
</dbReference>
<dbReference type="Gene3D" id="3.40.50.740">
    <property type="match status" value="1"/>
</dbReference>
<protein>
    <submittedName>
        <fullName evidence="8">Biotin/methionine sulfoxide reductase</fullName>
    </submittedName>
</protein>
<evidence type="ECO:0000313" key="8">
    <source>
        <dbReference type="EMBL" id="PZX47847.1"/>
    </source>
</evidence>
<keyword evidence="3" id="KW-0500">Molybdenum</keyword>
<evidence type="ECO:0000256" key="1">
    <source>
        <dbReference type="ARBA" id="ARBA00001942"/>
    </source>
</evidence>
<keyword evidence="4" id="KW-0479">Metal-binding</keyword>
<feature type="domain" description="Molybdopterin dinucleotide-binding" evidence="7">
    <location>
        <begin position="261"/>
        <end position="377"/>
    </location>
</feature>
<evidence type="ECO:0000259" key="7">
    <source>
        <dbReference type="Pfam" id="PF01568"/>
    </source>
</evidence>
<dbReference type="GO" id="GO:0030151">
    <property type="term" value="F:molybdenum ion binding"/>
    <property type="evidence" value="ECO:0007669"/>
    <property type="project" value="TreeGrafter"/>
</dbReference>
<sequence>MGSRHRRLSGPSLSQGRNPVPDYIPVARIADMLMNPGQAFTHNGQALAYPDIRLVYWAGGNPYHHHQDLNRLGKAWQKPETIILHEPFWTATAKRADIVLPVTTAMERNDIGYATQEGLLVAMKRMMPPLHEARDDHAIFAALAQRMGFGEEFTEGRDEMGWLRHIYDSCRSRWDDQGVAIPEFDRFWAGGLHDLEAEAKTTVMLERFRADPDAHPVRTPSGRIEIVSETIEGFGLDFTPHPVWREPVEWLGAEAAGEHPLHLLTDQPGRKLHSQLDSSPHSAAGKVAGREPIYMNPADATARGIRAGDVVEVFNDRGRCLAGAVLTDKMMPGVVRISTGAWYDPQADGLEKHGNPNVLTLDIGASDLSQGCAAQTCLVQVGLPRGPVPEVTAFDPPVLI</sequence>
<evidence type="ECO:0000259" key="6">
    <source>
        <dbReference type="Pfam" id="PF00384"/>
    </source>
</evidence>
<comment type="similarity">
    <text evidence="2">Belongs to the prokaryotic molybdopterin-containing oxidoreductase family.</text>
</comment>
<dbReference type="GO" id="GO:0009055">
    <property type="term" value="F:electron transfer activity"/>
    <property type="evidence" value="ECO:0007669"/>
    <property type="project" value="TreeGrafter"/>
</dbReference>
<evidence type="ECO:0000313" key="9">
    <source>
        <dbReference type="Proteomes" id="UP000249538"/>
    </source>
</evidence>
<dbReference type="InterPro" id="IPR009010">
    <property type="entry name" value="Asp_de-COase-like_dom_sf"/>
</dbReference>
<dbReference type="PANTHER" id="PTHR43742">
    <property type="entry name" value="TRIMETHYLAMINE-N-OXIDE REDUCTASE"/>
    <property type="match status" value="1"/>
</dbReference>
<dbReference type="Gene3D" id="2.40.40.20">
    <property type="match status" value="1"/>
</dbReference>
<dbReference type="InterPro" id="IPR006657">
    <property type="entry name" value="MoPterin_dinucl-bd_dom"/>
</dbReference>
<dbReference type="EMBL" id="QKZS01000028">
    <property type="protein sequence ID" value="PZX47847.1"/>
    <property type="molecule type" value="Genomic_DNA"/>
</dbReference>
<dbReference type="AlphaFoldDB" id="A0A2W7QVZ4"/>
<evidence type="ECO:0000256" key="5">
    <source>
        <dbReference type="ARBA" id="ARBA00023002"/>
    </source>
</evidence>
<dbReference type="SUPFAM" id="SSF53706">
    <property type="entry name" value="Formate dehydrogenase/DMSO reductase, domains 1-3"/>
    <property type="match status" value="1"/>
</dbReference>
<name>A0A2W7QVZ4_9RHOB</name>
<comment type="caution">
    <text evidence="8">The sequence shown here is derived from an EMBL/GenBank/DDBJ whole genome shotgun (WGS) entry which is preliminary data.</text>
</comment>
<reference evidence="8 9" key="1">
    <citation type="submission" date="2018-06" db="EMBL/GenBank/DDBJ databases">
        <title>Genomic Encyclopedia of Archaeal and Bacterial Type Strains, Phase II (KMG-II): from individual species to whole genera.</title>
        <authorList>
            <person name="Goeker M."/>
        </authorList>
    </citation>
    <scope>NUCLEOTIDE SEQUENCE [LARGE SCALE GENOMIC DNA]</scope>
    <source>
        <strain evidence="8 9">DSM 18774</strain>
    </source>
</reference>
<dbReference type="GO" id="GO:0030288">
    <property type="term" value="C:outer membrane-bounded periplasmic space"/>
    <property type="evidence" value="ECO:0007669"/>
    <property type="project" value="TreeGrafter"/>
</dbReference>
<gene>
    <name evidence="8" type="ORF">LX76_04376</name>
</gene>
<dbReference type="PANTHER" id="PTHR43742:SF10">
    <property type="entry name" value="TRIMETHYLAMINE-N-OXIDE REDUCTASE 2"/>
    <property type="match status" value="1"/>
</dbReference>
<dbReference type="Gene3D" id="3.90.55.10">
    <property type="entry name" value="Dimethylsulfoxide Reductase, domain 3"/>
    <property type="match status" value="1"/>
</dbReference>
<comment type="cofactor">
    <cofactor evidence="1">
        <name>Mo-bis(molybdopterin guanine dinucleotide)</name>
        <dbReference type="ChEBI" id="CHEBI:60539"/>
    </cofactor>
</comment>
<dbReference type="Proteomes" id="UP000249538">
    <property type="component" value="Unassembled WGS sequence"/>
</dbReference>
<dbReference type="Pfam" id="PF00384">
    <property type="entry name" value="Molybdopterin"/>
    <property type="match status" value="1"/>
</dbReference>
<evidence type="ECO:0000256" key="2">
    <source>
        <dbReference type="ARBA" id="ARBA00010312"/>
    </source>
</evidence>
<evidence type="ECO:0000256" key="4">
    <source>
        <dbReference type="ARBA" id="ARBA00022723"/>
    </source>
</evidence>
<dbReference type="Pfam" id="PF01568">
    <property type="entry name" value="Molydop_binding"/>
    <property type="match status" value="1"/>
</dbReference>